<proteinExistence type="predicted"/>
<name>A0A1M7IC91_9RHOB</name>
<dbReference type="GO" id="GO:0030975">
    <property type="term" value="F:thiamine binding"/>
    <property type="evidence" value="ECO:0007669"/>
    <property type="project" value="TreeGrafter"/>
</dbReference>
<sequence length="337" mass="36108">MTTPVSVSRITASLLALGLAMPAAAGELTIYTALEEEELAAYTEAAQKALPDVELNVLRLSTGKLGARILAEADNPQADLIWGWAVTAMMDPRILEMMSSYEAAGVDVLPDRFRDPENRWFAPIGYMGAFCVNKPRLEEKGLPMPTSWADLAQEGFKNEVLMPDPNSSGTGYLHVNAVLQSMGAEAGWAQLEAVDPNMAQYTSSGSKPCKSARIGEYTVGISLAFTAMQSIQEGYPLAMVFPEGGVGYELEANGILSSTDNAGDAQKFLDWTMSDEAIALYGEYKALVTVPGVGQSEAAAAAGLPEDIGTVLADVDFDASAKSQVETKKEWRERFGR</sequence>
<feature type="chain" id="PRO_5012229684" evidence="2">
    <location>
        <begin position="26"/>
        <end position="337"/>
    </location>
</feature>
<evidence type="ECO:0000313" key="3">
    <source>
        <dbReference type="EMBL" id="SHM38067.1"/>
    </source>
</evidence>
<dbReference type="Gene3D" id="3.40.190.10">
    <property type="entry name" value="Periplasmic binding protein-like II"/>
    <property type="match status" value="2"/>
</dbReference>
<dbReference type="Proteomes" id="UP000183974">
    <property type="component" value="Unassembled WGS sequence"/>
</dbReference>
<dbReference type="GO" id="GO:0030976">
    <property type="term" value="F:thiamine pyrophosphate binding"/>
    <property type="evidence" value="ECO:0007669"/>
    <property type="project" value="TreeGrafter"/>
</dbReference>
<dbReference type="AlphaFoldDB" id="A0A1M7IC91"/>
<dbReference type="RefSeq" id="WP_073036876.1">
    <property type="nucleotide sequence ID" value="NZ_BMLR01000015.1"/>
</dbReference>
<evidence type="ECO:0000256" key="2">
    <source>
        <dbReference type="SAM" id="SignalP"/>
    </source>
</evidence>
<dbReference type="GO" id="GO:0030288">
    <property type="term" value="C:outer membrane-bounded periplasmic space"/>
    <property type="evidence" value="ECO:0007669"/>
    <property type="project" value="TreeGrafter"/>
</dbReference>
<dbReference type="InterPro" id="IPR026045">
    <property type="entry name" value="Ferric-bd"/>
</dbReference>
<dbReference type="PANTHER" id="PTHR30006:SF2">
    <property type="entry name" value="ABC TRANSPORTER SUBSTRATE-BINDING PROTEIN"/>
    <property type="match status" value="1"/>
</dbReference>
<dbReference type="PIRSF" id="PIRSF002825">
    <property type="entry name" value="CfbpA"/>
    <property type="match status" value="1"/>
</dbReference>
<dbReference type="EMBL" id="FRBR01000015">
    <property type="protein sequence ID" value="SHM38067.1"/>
    <property type="molecule type" value="Genomic_DNA"/>
</dbReference>
<dbReference type="PANTHER" id="PTHR30006">
    <property type="entry name" value="THIAMINE-BINDING PERIPLASMIC PROTEIN-RELATED"/>
    <property type="match status" value="1"/>
</dbReference>
<evidence type="ECO:0000313" key="4">
    <source>
        <dbReference type="Proteomes" id="UP000183974"/>
    </source>
</evidence>
<feature type="signal peptide" evidence="2">
    <location>
        <begin position="1"/>
        <end position="25"/>
    </location>
</feature>
<protein>
    <submittedName>
        <fullName evidence="3">Iron(III) transport system substrate-binding protein</fullName>
    </submittedName>
</protein>
<gene>
    <name evidence="3" type="ORF">SAMN05444398_11522</name>
</gene>
<keyword evidence="4" id="KW-1185">Reference proteome</keyword>
<organism evidence="3 4">
    <name type="scientific">Roseovarius pacificus</name>
    <dbReference type="NCBI Taxonomy" id="337701"/>
    <lineage>
        <taxon>Bacteria</taxon>
        <taxon>Pseudomonadati</taxon>
        <taxon>Pseudomonadota</taxon>
        <taxon>Alphaproteobacteria</taxon>
        <taxon>Rhodobacterales</taxon>
        <taxon>Roseobacteraceae</taxon>
        <taxon>Roseovarius</taxon>
    </lineage>
</organism>
<accession>A0A1M7IC91</accession>
<keyword evidence="1 2" id="KW-0732">Signal</keyword>
<reference evidence="3 4" key="1">
    <citation type="submission" date="2016-11" db="EMBL/GenBank/DDBJ databases">
        <authorList>
            <person name="Jaros S."/>
            <person name="Januszkiewicz K."/>
            <person name="Wedrychowicz H."/>
        </authorList>
    </citation>
    <scope>NUCLEOTIDE SEQUENCE [LARGE SCALE GENOMIC DNA]</scope>
    <source>
        <strain evidence="3 4">DSM 29589</strain>
    </source>
</reference>
<dbReference type="CDD" id="cd13544">
    <property type="entry name" value="PBP2_Fbp_like_1"/>
    <property type="match status" value="1"/>
</dbReference>
<dbReference type="OrthoDB" id="9766989at2"/>
<dbReference type="GO" id="GO:0015888">
    <property type="term" value="P:thiamine transport"/>
    <property type="evidence" value="ECO:0007669"/>
    <property type="project" value="TreeGrafter"/>
</dbReference>
<dbReference type="STRING" id="337701.SAMN05444398_11522"/>
<dbReference type="Pfam" id="PF13343">
    <property type="entry name" value="SBP_bac_6"/>
    <property type="match status" value="1"/>
</dbReference>
<evidence type="ECO:0000256" key="1">
    <source>
        <dbReference type="ARBA" id="ARBA00022729"/>
    </source>
</evidence>
<dbReference type="SUPFAM" id="SSF53850">
    <property type="entry name" value="Periplasmic binding protein-like II"/>
    <property type="match status" value="1"/>
</dbReference>